<dbReference type="KEGG" id="mfre:EXE63_21290"/>
<proteinExistence type="predicted"/>
<gene>
    <name evidence="2" type="ORF">EXE63_21290</name>
</gene>
<sequence>MTEQAELIACYELTRAKAKYCRTLDTRDWNALAALMTPDIEFGMSDGQSEPHMTVGRDETLALLQSLVAGARTAHQVHTPEIELNDDEASVIWTVQDRAVFDNGMSVTGYGHYTERWVRREGAWRLASLRLSHLLTDVHQNNSGSGLPAPKC</sequence>
<dbReference type="Proteomes" id="UP000501849">
    <property type="component" value="Chromosome"/>
</dbReference>
<reference evidence="2 3" key="1">
    <citation type="submission" date="2019-04" db="EMBL/GenBank/DDBJ databases">
        <title>Draft, Whole-Genome Sequence of the Anthracene-degrading Mycobacterium frederiksbergense LB501T, Isolated from a Polycyclic Aromatic Hydrocarbon (PAH)-Contaminated Soil.</title>
        <authorList>
            <person name="Augelletti F."/>
        </authorList>
    </citation>
    <scope>NUCLEOTIDE SEQUENCE [LARGE SCALE GENOMIC DNA]</scope>
    <source>
        <strain evidence="2 3">LB 501T</strain>
    </source>
</reference>
<dbReference type="Gene3D" id="3.10.450.50">
    <property type="match status" value="1"/>
</dbReference>
<organism evidence="2 3">
    <name type="scientific">Mycolicibacterium frederiksbergense</name>
    <dbReference type="NCBI Taxonomy" id="117567"/>
    <lineage>
        <taxon>Bacteria</taxon>
        <taxon>Bacillati</taxon>
        <taxon>Actinomycetota</taxon>
        <taxon>Actinomycetes</taxon>
        <taxon>Mycobacteriales</taxon>
        <taxon>Mycobacteriaceae</taxon>
        <taxon>Mycolicibacterium</taxon>
    </lineage>
</organism>
<dbReference type="CDD" id="cd00531">
    <property type="entry name" value="NTF2_like"/>
    <property type="match status" value="1"/>
</dbReference>
<protein>
    <submittedName>
        <fullName evidence="2">Nuclear transport factor 2 family protein</fullName>
    </submittedName>
</protein>
<keyword evidence="3" id="KW-1185">Reference proteome</keyword>
<dbReference type="RefSeq" id="WP_168143573.1">
    <property type="nucleotide sequence ID" value="NZ_CP038799.1"/>
</dbReference>
<dbReference type="Pfam" id="PF13577">
    <property type="entry name" value="SnoaL_4"/>
    <property type="match status" value="1"/>
</dbReference>
<dbReference type="InterPro" id="IPR032710">
    <property type="entry name" value="NTF2-like_dom_sf"/>
</dbReference>
<dbReference type="EMBL" id="CP038799">
    <property type="protein sequence ID" value="QIV83140.1"/>
    <property type="molecule type" value="Genomic_DNA"/>
</dbReference>
<name>A0A6H0S7K6_9MYCO</name>
<dbReference type="SUPFAM" id="SSF54427">
    <property type="entry name" value="NTF2-like"/>
    <property type="match status" value="1"/>
</dbReference>
<feature type="domain" description="SnoaL-like" evidence="1">
    <location>
        <begin position="11"/>
        <end position="130"/>
    </location>
</feature>
<dbReference type="InterPro" id="IPR037401">
    <property type="entry name" value="SnoaL-like"/>
</dbReference>
<evidence type="ECO:0000259" key="1">
    <source>
        <dbReference type="Pfam" id="PF13577"/>
    </source>
</evidence>
<evidence type="ECO:0000313" key="3">
    <source>
        <dbReference type="Proteomes" id="UP000501849"/>
    </source>
</evidence>
<accession>A0A6H0S7K6</accession>
<evidence type="ECO:0000313" key="2">
    <source>
        <dbReference type="EMBL" id="QIV83140.1"/>
    </source>
</evidence>
<dbReference type="AlphaFoldDB" id="A0A6H0S7K6"/>